<dbReference type="CDD" id="cd00099">
    <property type="entry name" value="IgV"/>
    <property type="match status" value="2"/>
</dbReference>
<dbReference type="InterPro" id="IPR003599">
    <property type="entry name" value="Ig_sub"/>
</dbReference>
<dbReference type="EMBL" id="VHII01000014">
    <property type="protein sequence ID" value="KAF1380430.1"/>
    <property type="molecule type" value="Genomic_DNA"/>
</dbReference>
<evidence type="ECO:0000256" key="5">
    <source>
        <dbReference type="ARBA" id="ARBA00023136"/>
    </source>
</evidence>
<keyword evidence="12" id="KW-1185">Reference proteome</keyword>
<comment type="subcellular location">
    <subcellularLocation>
        <location evidence="1">Cell membrane</location>
    </subcellularLocation>
</comment>
<feature type="transmembrane region" description="Helical" evidence="8">
    <location>
        <begin position="251"/>
        <end position="270"/>
    </location>
</feature>
<keyword evidence="2" id="KW-1003">Cell membrane</keyword>
<evidence type="ECO:0000256" key="6">
    <source>
        <dbReference type="ARBA" id="ARBA00023157"/>
    </source>
</evidence>
<dbReference type="SMART" id="SM00406">
    <property type="entry name" value="IGv"/>
    <property type="match status" value="2"/>
</dbReference>
<dbReference type="Gene3D" id="2.60.40.10">
    <property type="entry name" value="Immunoglobulins"/>
    <property type="match status" value="2"/>
</dbReference>
<dbReference type="AlphaFoldDB" id="A0A6A5EHV9"/>
<protein>
    <recommendedName>
        <fullName evidence="10">Ig-like domain-containing protein</fullName>
    </recommendedName>
</protein>
<evidence type="ECO:0000256" key="2">
    <source>
        <dbReference type="ARBA" id="ARBA00022475"/>
    </source>
</evidence>
<accession>A0A6A5EHV9</accession>
<dbReference type="Pfam" id="PF07686">
    <property type="entry name" value="V-set"/>
    <property type="match status" value="2"/>
</dbReference>
<dbReference type="PROSITE" id="PS50835">
    <property type="entry name" value="IG_LIKE"/>
    <property type="match status" value="2"/>
</dbReference>
<evidence type="ECO:0000256" key="4">
    <source>
        <dbReference type="ARBA" id="ARBA00022859"/>
    </source>
</evidence>
<keyword evidence="6" id="KW-1015">Disulfide bond</keyword>
<evidence type="ECO:0000256" key="3">
    <source>
        <dbReference type="ARBA" id="ARBA00022729"/>
    </source>
</evidence>
<comment type="caution">
    <text evidence="11">The sequence shown here is derived from an EMBL/GenBank/DDBJ whole genome shotgun (WGS) entry which is preliminary data.</text>
</comment>
<evidence type="ECO:0000256" key="1">
    <source>
        <dbReference type="ARBA" id="ARBA00004236"/>
    </source>
</evidence>
<proteinExistence type="predicted"/>
<dbReference type="PANTHER" id="PTHR19433">
    <property type="entry name" value="T-CELL RECEPTOR ALPHA CHAIN V REGION-RELATED"/>
    <property type="match status" value="1"/>
</dbReference>
<dbReference type="InterPro" id="IPR036179">
    <property type="entry name" value="Ig-like_dom_sf"/>
</dbReference>
<feature type="signal peptide" evidence="9">
    <location>
        <begin position="1"/>
        <end position="16"/>
    </location>
</feature>
<dbReference type="GO" id="GO:0009617">
    <property type="term" value="P:response to bacterium"/>
    <property type="evidence" value="ECO:0007669"/>
    <property type="project" value="TreeGrafter"/>
</dbReference>
<dbReference type="GO" id="GO:0005886">
    <property type="term" value="C:plasma membrane"/>
    <property type="evidence" value="ECO:0007669"/>
    <property type="project" value="UniProtKB-SubCell"/>
</dbReference>
<keyword evidence="5 8" id="KW-0472">Membrane</keyword>
<dbReference type="SUPFAM" id="SSF48726">
    <property type="entry name" value="Immunoglobulin"/>
    <property type="match status" value="2"/>
</dbReference>
<dbReference type="PANTHER" id="PTHR19433:SF127">
    <property type="entry name" value="NITR9"/>
    <property type="match status" value="1"/>
</dbReference>
<evidence type="ECO:0000313" key="11">
    <source>
        <dbReference type="EMBL" id="KAF1380430.1"/>
    </source>
</evidence>
<evidence type="ECO:0000256" key="7">
    <source>
        <dbReference type="ARBA" id="ARBA00023180"/>
    </source>
</evidence>
<keyword evidence="8" id="KW-1133">Transmembrane helix</keyword>
<evidence type="ECO:0000313" key="12">
    <source>
        <dbReference type="Proteomes" id="UP000465112"/>
    </source>
</evidence>
<reference evidence="11 12" key="1">
    <citation type="submission" date="2019-06" db="EMBL/GenBank/DDBJ databases">
        <title>A chromosome-scale genome assembly of the European perch, Perca fluviatilis.</title>
        <authorList>
            <person name="Roques C."/>
            <person name="Zahm M."/>
            <person name="Cabau C."/>
            <person name="Klopp C."/>
            <person name="Bouchez O."/>
            <person name="Donnadieu C."/>
            <person name="Kuhl H."/>
            <person name="Gislard M."/>
            <person name="Guendouz S."/>
            <person name="Journot L."/>
            <person name="Haffray P."/>
            <person name="Bestin A."/>
            <person name="Morvezen R."/>
            <person name="Feron R."/>
            <person name="Wen M."/>
            <person name="Jouanno E."/>
            <person name="Herpin A."/>
            <person name="Schartl M."/>
            <person name="Postlethwait J."/>
            <person name="Schaerlinger B."/>
            <person name="Chardard D."/>
            <person name="Lecocq T."/>
            <person name="Poncet C."/>
            <person name="Jaffrelo L."/>
            <person name="Lampietro C."/>
            <person name="Guiguen Y."/>
        </authorList>
    </citation>
    <scope>NUCLEOTIDE SEQUENCE [LARGE SCALE GENOMIC DNA]</scope>
    <source>
        <tissue evidence="11">Blood</tissue>
    </source>
</reference>
<keyword evidence="3 9" id="KW-0732">Signal</keyword>
<dbReference type="InterPro" id="IPR007110">
    <property type="entry name" value="Ig-like_dom"/>
</dbReference>
<feature type="domain" description="Ig-like" evidence="10">
    <location>
        <begin position="129"/>
        <end position="242"/>
    </location>
</feature>
<evidence type="ECO:0000259" key="10">
    <source>
        <dbReference type="PROSITE" id="PS50835"/>
    </source>
</evidence>
<evidence type="ECO:0000256" key="8">
    <source>
        <dbReference type="SAM" id="Phobius"/>
    </source>
</evidence>
<feature type="domain" description="Ig-like" evidence="10">
    <location>
        <begin position="13"/>
        <end position="109"/>
    </location>
</feature>
<keyword evidence="4" id="KW-0391">Immunity</keyword>
<keyword evidence="8" id="KW-0812">Transmembrane</keyword>
<dbReference type="SMART" id="SM00409">
    <property type="entry name" value="IG"/>
    <property type="match status" value="2"/>
</dbReference>
<dbReference type="InterPro" id="IPR052051">
    <property type="entry name" value="TCR_complex_component"/>
</dbReference>
<dbReference type="Proteomes" id="UP000465112">
    <property type="component" value="Chromosome 14"/>
</dbReference>
<evidence type="ECO:0000256" key="9">
    <source>
        <dbReference type="SAM" id="SignalP"/>
    </source>
</evidence>
<feature type="chain" id="PRO_5025397227" description="Ig-like domain-containing protein" evidence="9">
    <location>
        <begin position="17"/>
        <end position="345"/>
    </location>
</feature>
<dbReference type="GO" id="GO:0002376">
    <property type="term" value="P:immune system process"/>
    <property type="evidence" value="ECO:0007669"/>
    <property type="project" value="UniProtKB-KW"/>
</dbReference>
<keyword evidence="7" id="KW-0325">Glycoprotein</keyword>
<gene>
    <name evidence="11" type="ORF">PFLUV_G00163660</name>
</gene>
<dbReference type="InterPro" id="IPR013783">
    <property type="entry name" value="Ig-like_fold"/>
</dbReference>
<name>A0A6A5EHV9_PERFL</name>
<organism evidence="11 12">
    <name type="scientific">Perca fluviatilis</name>
    <name type="common">European perch</name>
    <dbReference type="NCBI Taxonomy" id="8168"/>
    <lineage>
        <taxon>Eukaryota</taxon>
        <taxon>Metazoa</taxon>
        <taxon>Chordata</taxon>
        <taxon>Craniata</taxon>
        <taxon>Vertebrata</taxon>
        <taxon>Euteleostomi</taxon>
        <taxon>Actinopterygii</taxon>
        <taxon>Neopterygii</taxon>
        <taxon>Teleostei</taxon>
        <taxon>Neoteleostei</taxon>
        <taxon>Acanthomorphata</taxon>
        <taxon>Eupercaria</taxon>
        <taxon>Perciformes</taxon>
        <taxon>Percoidei</taxon>
        <taxon>Percidae</taxon>
        <taxon>Percinae</taxon>
        <taxon>Perca</taxon>
    </lineage>
</organism>
<dbReference type="InterPro" id="IPR013106">
    <property type="entry name" value="Ig_V-set"/>
</dbReference>
<sequence length="345" mass="38400">MRLYFVNVLLLWPLCAVEISQPVPFQTVKLGDSATIECHIKSDLKKRVWYKFTTGKGLQLVAAFNHFFNRSIFPDDSQRHYSVKFDIINSHLSISTTTWEDVGTYFCGVMQLNEIQFGSCFLMLKGANPISDSGVQQRESEPVQPGDSVTLSCSVHTGRCAAEHISVTWLKNSHHSAPQMIYYSGNKSCWRTESGETSCEYELLLRNLSSDDAGTFYCVLTSCGQTLFGNGTRIIVHKNAVTKLSELSPTVIALMLSNIILGTVALLLIWKLCKSQRKDSTEATDGSSEGNQTTDTVTYAAVCSAPRCFPTRQARGNYCGDSVVYSNIRYCQQNRQVGRQTNQGE</sequence>